<dbReference type="InterPro" id="IPR011856">
    <property type="entry name" value="tRNA_endonuc-like_dom_sf"/>
</dbReference>
<dbReference type="GO" id="GO:0015666">
    <property type="term" value="F:restriction endodeoxyribonuclease activity"/>
    <property type="evidence" value="ECO:0007669"/>
    <property type="project" value="TreeGrafter"/>
</dbReference>
<name>A0A6L5XVH3_9FIRM</name>
<dbReference type="AlphaFoldDB" id="A0A6L5XVH3"/>
<dbReference type="InterPro" id="IPR052906">
    <property type="entry name" value="Type_IV_Methyl-Rstrct_Enzyme"/>
</dbReference>
<dbReference type="GO" id="GO:0003677">
    <property type="term" value="F:DNA binding"/>
    <property type="evidence" value="ECO:0007669"/>
    <property type="project" value="InterPro"/>
</dbReference>
<dbReference type="EMBL" id="VUMT01000003">
    <property type="protein sequence ID" value="MSS62840.1"/>
    <property type="molecule type" value="Genomic_DNA"/>
</dbReference>
<feature type="transmembrane region" description="Helical" evidence="1">
    <location>
        <begin position="38"/>
        <end position="57"/>
    </location>
</feature>
<keyword evidence="3" id="KW-0540">Nuclease</keyword>
<dbReference type="PANTHER" id="PTHR30015">
    <property type="entry name" value="MRR RESTRICTION SYSTEM PROTEIN"/>
    <property type="match status" value="1"/>
</dbReference>
<keyword evidence="3" id="KW-0255">Endonuclease</keyword>
<dbReference type="PANTHER" id="PTHR30015:SF6">
    <property type="entry name" value="SLL1429 PROTEIN"/>
    <property type="match status" value="1"/>
</dbReference>
<dbReference type="Pfam" id="PF04471">
    <property type="entry name" value="Mrr_cat"/>
    <property type="match status" value="1"/>
</dbReference>
<dbReference type="SUPFAM" id="SSF52980">
    <property type="entry name" value="Restriction endonuclease-like"/>
    <property type="match status" value="1"/>
</dbReference>
<feature type="domain" description="Restriction endonuclease type IV Mrr" evidence="2">
    <location>
        <begin position="73"/>
        <end position="182"/>
    </location>
</feature>
<dbReference type="Proteomes" id="UP000482209">
    <property type="component" value="Unassembled WGS sequence"/>
</dbReference>
<evidence type="ECO:0000313" key="3">
    <source>
        <dbReference type="EMBL" id="MSS62840.1"/>
    </source>
</evidence>
<keyword evidence="1" id="KW-0472">Membrane</keyword>
<evidence type="ECO:0000259" key="2">
    <source>
        <dbReference type="Pfam" id="PF04471"/>
    </source>
</evidence>
<keyword evidence="1" id="KW-1133">Transmembrane helix</keyword>
<proteinExistence type="predicted"/>
<gene>
    <name evidence="3" type="ORF">FYJ58_02975</name>
</gene>
<dbReference type="InterPro" id="IPR007560">
    <property type="entry name" value="Restrct_endonuc_IV_Mrr"/>
</dbReference>
<dbReference type="InterPro" id="IPR011335">
    <property type="entry name" value="Restrct_endonuc-II-like"/>
</dbReference>
<keyword evidence="3" id="KW-0378">Hydrolase</keyword>
<protein>
    <submittedName>
        <fullName evidence="3">Restriction endonuclease</fullName>
    </submittedName>
</protein>
<dbReference type="GO" id="GO:0009307">
    <property type="term" value="P:DNA restriction-modification system"/>
    <property type="evidence" value="ECO:0007669"/>
    <property type="project" value="InterPro"/>
</dbReference>
<dbReference type="RefSeq" id="WP_154517020.1">
    <property type="nucleotide sequence ID" value="NZ_VUMT01000003.1"/>
</dbReference>
<reference evidence="3 4" key="1">
    <citation type="submission" date="2019-08" db="EMBL/GenBank/DDBJ databases">
        <title>In-depth cultivation of the pig gut microbiome towards novel bacterial diversity and tailored functional studies.</title>
        <authorList>
            <person name="Wylensek D."/>
            <person name="Hitch T.C.A."/>
            <person name="Clavel T."/>
        </authorList>
    </citation>
    <scope>NUCLEOTIDE SEQUENCE [LARGE SCALE GENOMIC DNA]</scope>
    <source>
        <strain evidence="3 4">WCA-693-APC-MOT-I</strain>
    </source>
</reference>
<keyword evidence="1" id="KW-0812">Transmembrane</keyword>
<organism evidence="3 4">
    <name type="scientific">Velocimicrobium porci</name>
    <dbReference type="NCBI Taxonomy" id="2606634"/>
    <lineage>
        <taxon>Bacteria</taxon>
        <taxon>Bacillati</taxon>
        <taxon>Bacillota</taxon>
        <taxon>Clostridia</taxon>
        <taxon>Lachnospirales</taxon>
        <taxon>Lachnospiraceae</taxon>
        <taxon>Velocimicrobium</taxon>
    </lineage>
</organism>
<accession>A0A6L5XVH3</accession>
<evidence type="ECO:0000313" key="4">
    <source>
        <dbReference type="Proteomes" id="UP000482209"/>
    </source>
</evidence>
<feature type="transmembrane region" description="Helical" evidence="1">
    <location>
        <begin position="12"/>
        <end position="32"/>
    </location>
</feature>
<sequence>MLNYIKKLSYFFIESIVLFLVILSFLLLKTTLSINQNWIIVLLIISFCLVLIIKIQIKKWNRFRILHFSIKKVDKMTGIEFENFLLTYFKSLGCEAQTTKASNDYGADLILEYKKRKISVQAKRYQGTIGVKAVQEVIGSMAYYNTDCGLVVTNSYYSKNAEELAFANNVILWDRDVLIQMMNHENMTGYLSEFL</sequence>
<evidence type="ECO:0000256" key="1">
    <source>
        <dbReference type="SAM" id="Phobius"/>
    </source>
</evidence>
<comment type="caution">
    <text evidence="3">The sequence shown here is derived from an EMBL/GenBank/DDBJ whole genome shotgun (WGS) entry which is preliminary data.</text>
</comment>
<dbReference type="Gene3D" id="3.40.1350.10">
    <property type="match status" value="1"/>
</dbReference>
<keyword evidence="4" id="KW-1185">Reference proteome</keyword>